<sequence>MPTSSRRAGQRTGGVRGCSPEALRLQPDEYPQEHQSTGATVGASSCNACPSLNLAQPNLARSQTTPARLVQAQQPRTALVDDRDCATTERRVEVRAEVCACSVFGNSSSEQELNLDIQAH</sequence>
<dbReference type="Proteomes" id="UP001066276">
    <property type="component" value="Chromosome 4_2"/>
</dbReference>
<reference evidence="2" key="1">
    <citation type="journal article" date="2022" name="bioRxiv">
        <title>Sequencing and chromosome-scale assembly of the giantPleurodeles waltlgenome.</title>
        <authorList>
            <person name="Brown T."/>
            <person name="Elewa A."/>
            <person name="Iarovenko S."/>
            <person name="Subramanian E."/>
            <person name="Araus A.J."/>
            <person name="Petzold A."/>
            <person name="Susuki M."/>
            <person name="Suzuki K.-i.T."/>
            <person name="Hayashi T."/>
            <person name="Toyoda A."/>
            <person name="Oliveira C."/>
            <person name="Osipova E."/>
            <person name="Leigh N.D."/>
            <person name="Simon A."/>
            <person name="Yun M.H."/>
        </authorList>
    </citation>
    <scope>NUCLEOTIDE SEQUENCE</scope>
    <source>
        <strain evidence="2">20211129_DDA</strain>
        <tissue evidence="2">Liver</tissue>
    </source>
</reference>
<organism evidence="2 3">
    <name type="scientific">Pleurodeles waltl</name>
    <name type="common">Iberian ribbed newt</name>
    <dbReference type="NCBI Taxonomy" id="8319"/>
    <lineage>
        <taxon>Eukaryota</taxon>
        <taxon>Metazoa</taxon>
        <taxon>Chordata</taxon>
        <taxon>Craniata</taxon>
        <taxon>Vertebrata</taxon>
        <taxon>Euteleostomi</taxon>
        <taxon>Amphibia</taxon>
        <taxon>Batrachia</taxon>
        <taxon>Caudata</taxon>
        <taxon>Salamandroidea</taxon>
        <taxon>Salamandridae</taxon>
        <taxon>Pleurodelinae</taxon>
        <taxon>Pleurodeles</taxon>
    </lineage>
</organism>
<accession>A0AAV7SKJ2</accession>
<gene>
    <name evidence="2" type="ORF">NDU88_004995</name>
</gene>
<dbReference type="EMBL" id="JANPWB010000008">
    <property type="protein sequence ID" value="KAJ1164559.1"/>
    <property type="molecule type" value="Genomic_DNA"/>
</dbReference>
<evidence type="ECO:0000313" key="3">
    <source>
        <dbReference type="Proteomes" id="UP001066276"/>
    </source>
</evidence>
<dbReference type="AlphaFoldDB" id="A0AAV7SKJ2"/>
<evidence type="ECO:0000313" key="2">
    <source>
        <dbReference type="EMBL" id="KAJ1164559.1"/>
    </source>
</evidence>
<feature type="region of interest" description="Disordered" evidence="1">
    <location>
        <begin position="1"/>
        <end position="22"/>
    </location>
</feature>
<name>A0AAV7SKJ2_PLEWA</name>
<evidence type="ECO:0000256" key="1">
    <source>
        <dbReference type="SAM" id="MobiDB-lite"/>
    </source>
</evidence>
<comment type="caution">
    <text evidence="2">The sequence shown here is derived from an EMBL/GenBank/DDBJ whole genome shotgun (WGS) entry which is preliminary data.</text>
</comment>
<proteinExistence type="predicted"/>
<protein>
    <submittedName>
        <fullName evidence="2">Uncharacterized protein</fullName>
    </submittedName>
</protein>
<keyword evidence="3" id="KW-1185">Reference proteome</keyword>